<sequence length="221" mass="25079">MNLTVLYRFLTVVMTVAGLSYTGWAQSSAATEKPVNQYDGNGKQDGLWYVSNPGGKGEPGTSILGNYDHGEKTGTWYISTDHGDMISIENFRHNVRDGEVQYFEGGRLTTVGHYRGLNPKVALDSFMLTDPITGEEKLMVVPTERGSVRHGIWRFYDDMSGKLVREEQYQMDELIASHEFRYSSADSSFYEQRNKHLPHNGGKYEGRVFRQKNPTKSFLDN</sequence>
<gene>
    <name evidence="2" type="ORF">GCM10023092_01540</name>
</gene>
<reference evidence="3" key="1">
    <citation type="journal article" date="2019" name="Int. J. Syst. Evol. Microbiol.">
        <title>The Global Catalogue of Microorganisms (GCM) 10K type strain sequencing project: providing services to taxonomists for standard genome sequencing and annotation.</title>
        <authorList>
            <consortium name="The Broad Institute Genomics Platform"/>
            <consortium name="The Broad Institute Genome Sequencing Center for Infectious Disease"/>
            <person name="Wu L."/>
            <person name="Ma J."/>
        </authorList>
    </citation>
    <scope>NUCLEOTIDE SEQUENCE [LARGE SCALE GENOMIC DNA]</scope>
    <source>
        <strain evidence="3">JCM 31921</strain>
    </source>
</reference>
<dbReference type="RefSeq" id="WP_344821677.1">
    <property type="nucleotide sequence ID" value="NZ_BAABEZ010000001.1"/>
</dbReference>
<feature type="chain" id="PRO_5046498412" description="MORN repeat variant" evidence="1">
    <location>
        <begin position="26"/>
        <end position="221"/>
    </location>
</feature>
<accession>A0ABP8MCZ7</accession>
<dbReference type="Proteomes" id="UP001501410">
    <property type="component" value="Unassembled WGS sequence"/>
</dbReference>
<proteinExistence type="predicted"/>
<protein>
    <recommendedName>
        <fullName evidence="4">MORN repeat variant</fullName>
    </recommendedName>
</protein>
<dbReference type="EMBL" id="BAABEZ010000001">
    <property type="protein sequence ID" value="GAA4448654.1"/>
    <property type="molecule type" value="Genomic_DNA"/>
</dbReference>
<keyword evidence="3" id="KW-1185">Reference proteome</keyword>
<keyword evidence="1" id="KW-0732">Signal</keyword>
<evidence type="ECO:0000256" key="1">
    <source>
        <dbReference type="SAM" id="SignalP"/>
    </source>
</evidence>
<feature type="signal peptide" evidence="1">
    <location>
        <begin position="1"/>
        <end position="25"/>
    </location>
</feature>
<comment type="caution">
    <text evidence="2">The sequence shown here is derived from an EMBL/GenBank/DDBJ whole genome shotgun (WGS) entry which is preliminary data.</text>
</comment>
<evidence type="ECO:0000313" key="3">
    <source>
        <dbReference type="Proteomes" id="UP001501410"/>
    </source>
</evidence>
<dbReference type="SUPFAM" id="SSF82185">
    <property type="entry name" value="Histone H3 K4-specific methyltransferase SET7/9 N-terminal domain"/>
    <property type="match status" value="1"/>
</dbReference>
<organism evidence="2 3">
    <name type="scientific">Rurimicrobium arvi</name>
    <dbReference type="NCBI Taxonomy" id="2049916"/>
    <lineage>
        <taxon>Bacteria</taxon>
        <taxon>Pseudomonadati</taxon>
        <taxon>Bacteroidota</taxon>
        <taxon>Chitinophagia</taxon>
        <taxon>Chitinophagales</taxon>
        <taxon>Chitinophagaceae</taxon>
        <taxon>Rurimicrobium</taxon>
    </lineage>
</organism>
<name>A0ABP8MCZ7_9BACT</name>
<evidence type="ECO:0008006" key="4">
    <source>
        <dbReference type="Google" id="ProtNLM"/>
    </source>
</evidence>
<evidence type="ECO:0000313" key="2">
    <source>
        <dbReference type="EMBL" id="GAA4448654.1"/>
    </source>
</evidence>